<dbReference type="EMBL" id="FN596499">
    <property type="protein sequence ID" value="CBI36616.3"/>
    <property type="molecule type" value="Genomic_DNA"/>
</dbReference>
<dbReference type="PaxDb" id="29760-VIT_11s0037g01260.t01"/>
<keyword evidence="2" id="KW-1185">Reference proteome</keyword>
<evidence type="ECO:0000313" key="1">
    <source>
        <dbReference type="EMBL" id="CBI36616.3"/>
    </source>
</evidence>
<dbReference type="HOGENOM" id="CLU_2890349_0_0_1"/>
<accession>D7U1K0</accession>
<reference evidence="2" key="1">
    <citation type="journal article" date="2007" name="Nature">
        <title>The grapevine genome sequence suggests ancestral hexaploidization in major angiosperm phyla.</title>
        <authorList>
            <consortium name="The French-Italian Public Consortium for Grapevine Genome Characterization."/>
            <person name="Jaillon O."/>
            <person name="Aury J.-M."/>
            <person name="Noel B."/>
            <person name="Policriti A."/>
            <person name="Clepet C."/>
            <person name="Casagrande A."/>
            <person name="Choisne N."/>
            <person name="Aubourg S."/>
            <person name="Vitulo N."/>
            <person name="Jubin C."/>
            <person name="Vezzi A."/>
            <person name="Legeai F."/>
            <person name="Hugueney P."/>
            <person name="Dasilva C."/>
            <person name="Horner D."/>
            <person name="Mica E."/>
            <person name="Jublot D."/>
            <person name="Poulain J."/>
            <person name="Bruyere C."/>
            <person name="Billault A."/>
            <person name="Segurens B."/>
            <person name="Gouyvenoux M."/>
            <person name="Ugarte E."/>
            <person name="Cattonaro F."/>
            <person name="Anthouard V."/>
            <person name="Vico V."/>
            <person name="Del Fabbro C."/>
            <person name="Alaux M."/>
            <person name="Di Gaspero G."/>
            <person name="Dumas V."/>
            <person name="Felice N."/>
            <person name="Paillard S."/>
            <person name="Juman I."/>
            <person name="Moroldo M."/>
            <person name="Scalabrin S."/>
            <person name="Canaguier A."/>
            <person name="Le Clainche I."/>
            <person name="Malacrida G."/>
            <person name="Durand E."/>
            <person name="Pesole G."/>
            <person name="Laucou V."/>
            <person name="Chatelet P."/>
            <person name="Merdinoglu D."/>
            <person name="Delledonne M."/>
            <person name="Pezzotti M."/>
            <person name="Lecharny A."/>
            <person name="Scarpelli C."/>
            <person name="Artiguenave F."/>
            <person name="Pe M.E."/>
            <person name="Valle G."/>
            <person name="Morgante M."/>
            <person name="Caboche M."/>
            <person name="Adam-Blondon A.-F."/>
            <person name="Weissenbach J."/>
            <person name="Quetier F."/>
            <person name="Wincker P."/>
        </authorList>
    </citation>
    <scope>NUCLEOTIDE SEQUENCE [LARGE SCALE GENOMIC DNA]</scope>
    <source>
        <strain evidence="2">cv. Pinot noir / PN40024</strain>
    </source>
</reference>
<dbReference type="Proteomes" id="UP000009183">
    <property type="component" value="Chromosome 11"/>
</dbReference>
<gene>
    <name evidence="1" type="ordered locus">VIT_11s0037g01260</name>
</gene>
<sequence>MTYTCPLHILWHVEEKKLCFINFLLHSNLVSLHFEPTWIILVVSQLRAMVQEDGTPRRACDNL</sequence>
<organism evidence="1 2">
    <name type="scientific">Vitis vinifera</name>
    <name type="common">Grape</name>
    <dbReference type="NCBI Taxonomy" id="29760"/>
    <lineage>
        <taxon>Eukaryota</taxon>
        <taxon>Viridiplantae</taxon>
        <taxon>Streptophyta</taxon>
        <taxon>Embryophyta</taxon>
        <taxon>Tracheophyta</taxon>
        <taxon>Spermatophyta</taxon>
        <taxon>Magnoliopsida</taxon>
        <taxon>eudicotyledons</taxon>
        <taxon>Gunneridae</taxon>
        <taxon>Pentapetalae</taxon>
        <taxon>rosids</taxon>
        <taxon>Vitales</taxon>
        <taxon>Vitaceae</taxon>
        <taxon>Viteae</taxon>
        <taxon>Vitis</taxon>
    </lineage>
</organism>
<protein>
    <submittedName>
        <fullName evidence="1">Uncharacterized protein</fullName>
    </submittedName>
</protein>
<dbReference type="InParanoid" id="D7U1K0"/>
<dbReference type="AlphaFoldDB" id="D7U1K0"/>
<name>D7U1K0_VITVI</name>
<evidence type="ECO:0000313" key="2">
    <source>
        <dbReference type="Proteomes" id="UP000009183"/>
    </source>
</evidence>
<proteinExistence type="predicted"/>